<sequence>MATRVRGYRRTLQALVAFRVVAIMADFAFQPLPEVTGNVTIPTLSATINGDIIIGGLFPIHNKGGKGCGTINADRGIERLEAFMFTIDEINNSTVLLPGITIGVAAFDTCALAPYALEQSLEFIRASITSLDPAEFYCSDGSKAKAVSTATAVAGVVGGSYSTVSIQVANLLRLFKIPQISYASTSASLSDKTRYDYFVRTVPPDTLQAKALADIVAEFNWTYVSVVHSEGEYGEPGIDSFKVEARAKNICIAADIEIATTPTNATYEQVLRDLLDKPEAKVVIVFVRTEDAEGLLNAATRQNLTGKFVWIASDAWGNRIAPVKNNPLAAQGAITLELQSSPIRKFEEYFLNLNPRTNKRNPWFIEYWEEEHKCAWNGVAQGAAGSRVHSPVNPCKGDERVNRKLTSQESKTQFIYDAVYAFAHALDKMHRDLCPGMPGVCQKMEKIDGEKLLREYLLKVSFDNGHGATVQFDKKGDAPGRYTVMNFQRNRRTREYEYHVVGTWNNGLTVNHSEIIWAGETKDIPRSRCSDPCQEGQIKNMQKGEQCCWICTRCNPWEYIKNEKTCEPCDAGFWPYPNKTGCFALEVQYMTWGSIHAVIPMVLATIGILCTGFVICLFVMFNSTPVVMASGRELSYMLLGGCVFCYFMTFMIVAPPSTLMCAIQRFGVGFGFSIVYSSLLIKTNRISRIFESARRSAKRPPFISPKSQIVMTCILILIQVLFTFVWLLLEPPGTRLMYPDSREPVVIRKCKSDDISFLISLVYNMLLIIICTVYAVKTRKIPENFNESKFIGFSMYTTCIIWLAFVPIYFGTLHSFRIQITTLCVSISLSASVALLCLFLPKVYIIVFQPQKNVRKLTMNSASYKMAPTASSATGNNHSAPSSEHLRLNVQPRINMPGTTTETETDDRDSLASL</sequence>
<keyword evidence="10" id="KW-0807">Transducer</keyword>
<keyword evidence="9" id="KW-0325">Glycoprotein</keyword>
<dbReference type="CDD" id="cd15934">
    <property type="entry name" value="7tmC_mGluRs_group2_3"/>
    <property type="match status" value="1"/>
</dbReference>
<keyword evidence="7 12" id="KW-0472">Membrane</keyword>
<keyword evidence="4 12" id="KW-0812">Transmembrane</keyword>
<dbReference type="PROSITE" id="PS50259">
    <property type="entry name" value="G_PROTEIN_RECEP_F3_4"/>
    <property type="match status" value="1"/>
</dbReference>
<organism evidence="14">
    <name type="scientific">Lymnaea stagnalis</name>
    <name type="common">Great pond snail</name>
    <name type="synonym">Helix stagnalis</name>
    <dbReference type="NCBI Taxonomy" id="6523"/>
    <lineage>
        <taxon>Eukaryota</taxon>
        <taxon>Metazoa</taxon>
        <taxon>Spiralia</taxon>
        <taxon>Lophotrochozoa</taxon>
        <taxon>Mollusca</taxon>
        <taxon>Gastropoda</taxon>
        <taxon>Heterobranchia</taxon>
        <taxon>Euthyneura</taxon>
        <taxon>Panpulmonata</taxon>
        <taxon>Hygrophila</taxon>
        <taxon>Lymnaeoidea</taxon>
        <taxon>Lymnaeidae</taxon>
        <taxon>Lymnaea</taxon>
    </lineage>
</organism>
<evidence type="ECO:0000256" key="9">
    <source>
        <dbReference type="ARBA" id="ARBA00023180"/>
    </source>
</evidence>
<dbReference type="InterPro" id="IPR011500">
    <property type="entry name" value="GPCR_3_9-Cys_dom"/>
</dbReference>
<comment type="subcellular location">
    <subcellularLocation>
        <location evidence="1">Cell membrane</location>
        <topology evidence="1">Multi-pass membrane protein</topology>
    </subcellularLocation>
</comment>
<evidence type="ECO:0000256" key="8">
    <source>
        <dbReference type="ARBA" id="ARBA00023170"/>
    </source>
</evidence>
<evidence type="ECO:0000256" key="5">
    <source>
        <dbReference type="ARBA" id="ARBA00022989"/>
    </source>
</evidence>
<keyword evidence="5 12" id="KW-1133">Transmembrane helix</keyword>
<evidence type="ECO:0000313" key="14">
    <source>
        <dbReference type="EMBL" id="XCD11889.1"/>
    </source>
</evidence>
<dbReference type="PROSITE" id="PS00980">
    <property type="entry name" value="G_PROTEIN_RECEP_F3_2"/>
    <property type="match status" value="1"/>
</dbReference>
<dbReference type="PRINTS" id="PR00593">
    <property type="entry name" value="MTABOTROPICR"/>
</dbReference>
<accession>A0AAU8BDK5</accession>
<evidence type="ECO:0000256" key="1">
    <source>
        <dbReference type="ARBA" id="ARBA00004651"/>
    </source>
</evidence>
<feature type="domain" description="G-protein coupled receptors family 3 profile" evidence="13">
    <location>
        <begin position="596"/>
        <end position="862"/>
    </location>
</feature>
<dbReference type="PROSITE" id="PS00981">
    <property type="entry name" value="G_PROTEIN_RECEP_F3_3"/>
    <property type="match status" value="1"/>
</dbReference>
<protein>
    <submittedName>
        <fullName evidence="14">Metabotropic glutamate receptor-like protein</fullName>
    </submittedName>
</protein>
<feature type="transmembrane region" description="Helical" evidence="12">
    <location>
        <begin position="755"/>
        <end position="776"/>
    </location>
</feature>
<feature type="transmembrane region" description="Helical" evidence="12">
    <location>
        <begin position="634"/>
        <end position="654"/>
    </location>
</feature>
<dbReference type="PANTHER" id="PTHR24060">
    <property type="entry name" value="METABOTROPIC GLUTAMATE RECEPTOR"/>
    <property type="match status" value="1"/>
</dbReference>
<dbReference type="InterPro" id="IPR000162">
    <property type="entry name" value="GPCR_3_mtglu_rcpt"/>
</dbReference>
<feature type="transmembrane region" description="Helical" evidence="12">
    <location>
        <begin position="788"/>
        <end position="810"/>
    </location>
</feature>
<feature type="transmembrane region" description="Helical" evidence="12">
    <location>
        <begin position="708"/>
        <end position="729"/>
    </location>
</feature>
<evidence type="ECO:0000256" key="6">
    <source>
        <dbReference type="ARBA" id="ARBA00023040"/>
    </source>
</evidence>
<feature type="transmembrane region" description="Helical" evidence="12">
    <location>
        <begin position="597"/>
        <end position="622"/>
    </location>
</feature>
<dbReference type="Pfam" id="PF01094">
    <property type="entry name" value="ANF_receptor"/>
    <property type="match status" value="1"/>
</dbReference>
<evidence type="ECO:0000256" key="10">
    <source>
        <dbReference type="ARBA" id="ARBA00023224"/>
    </source>
</evidence>
<dbReference type="CDD" id="cd06362">
    <property type="entry name" value="PBP1_mGluR"/>
    <property type="match status" value="1"/>
</dbReference>
<dbReference type="InterPro" id="IPR001828">
    <property type="entry name" value="ANF_lig-bd_rcpt"/>
</dbReference>
<proteinExistence type="evidence at transcript level"/>
<name>A0AAU8BDK5_LYMST</name>
<dbReference type="GO" id="GO:0004930">
    <property type="term" value="F:G protein-coupled receptor activity"/>
    <property type="evidence" value="ECO:0007669"/>
    <property type="project" value="UniProtKB-KW"/>
</dbReference>
<dbReference type="PRINTS" id="PR00248">
    <property type="entry name" value="GPCRMGR"/>
</dbReference>
<evidence type="ECO:0000259" key="13">
    <source>
        <dbReference type="PROSITE" id="PS50259"/>
    </source>
</evidence>
<comment type="similarity">
    <text evidence="2">Belongs to the G-protein coupled receptor 3 family.</text>
</comment>
<feature type="region of interest" description="Disordered" evidence="11">
    <location>
        <begin position="891"/>
        <end position="914"/>
    </location>
</feature>
<evidence type="ECO:0000256" key="11">
    <source>
        <dbReference type="SAM" id="MobiDB-lite"/>
    </source>
</evidence>
<dbReference type="InterPro" id="IPR000337">
    <property type="entry name" value="GPCR_3"/>
</dbReference>
<reference evidence="14" key="1">
    <citation type="submission" date="2024-06" db="EMBL/GenBank/DDBJ databases">
        <authorList>
            <person name="Fodor I."/>
            <person name="Osugi T."/>
            <person name="Matsubara S."/>
            <person name="Satake H."/>
            <person name="Pirger Z."/>
        </authorList>
    </citation>
    <scope>NUCLEOTIDE SEQUENCE</scope>
</reference>
<feature type="transmembrane region" description="Helical" evidence="12">
    <location>
        <begin position="666"/>
        <end position="687"/>
    </location>
</feature>
<evidence type="ECO:0000256" key="4">
    <source>
        <dbReference type="ARBA" id="ARBA00022692"/>
    </source>
</evidence>
<dbReference type="PROSITE" id="PS00979">
    <property type="entry name" value="G_PROTEIN_RECEP_F3_1"/>
    <property type="match status" value="1"/>
</dbReference>
<dbReference type="InterPro" id="IPR017979">
    <property type="entry name" value="GPCR_3_CS"/>
</dbReference>
<evidence type="ECO:0000256" key="12">
    <source>
        <dbReference type="SAM" id="Phobius"/>
    </source>
</evidence>
<evidence type="ECO:0000256" key="3">
    <source>
        <dbReference type="ARBA" id="ARBA00022475"/>
    </source>
</evidence>
<dbReference type="EMBL" id="PP943024">
    <property type="protein sequence ID" value="XCD11889.1"/>
    <property type="molecule type" value="mRNA"/>
</dbReference>
<dbReference type="GO" id="GO:0005886">
    <property type="term" value="C:plasma membrane"/>
    <property type="evidence" value="ECO:0007669"/>
    <property type="project" value="UniProtKB-SubCell"/>
</dbReference>
<dbReference type="Gene3D" id="3.40.50.2300">
    <property type="match status" value="2"/>
</dbReference>
<feature type="transmembrane region" description="Helical" evidence="12">
    <location>
        <begin position="816"/>
        <end position="840"/>
    </location>
</feature>
<dbReference type="Gene3D" id="2.10.50.30">
    <property type="entry name" value="GPCR, family 3, nine cysteines domain"/>
    <property type="match status" value="1"/>
</dbReference>
<dbReference type="Pfam" id="PF07562">
    <property type="entry name" value="NCD3G"/>
    <property type="match status" value="1"/>
</dbReference>
<keyword evidence="8 14" id="KW-0675">Receptor</keyword>
<dbReference type="FunFam" id="3.40.50.2300:FF:000145">
    <property type="entry name" value="Glutamate receptor, metabotropic"/>
    <property type="match status" value="1"/>
</dbReference>
<dbReference type="InterPro" id="IPR038550">
    <property type="entry name" value="GPCR_3_9-Cys_sf"/>
</dbReference>
<dbReference type="SUPFAM" id="SSF53822">
    <property type="entry name" value="Periplasmic binding protein-like I"/>
    <property type="match status" value="1"/>
</dbReference>
<dbReference type="AlphaFoldDB" id="A0AAU8BDK5"/>
<dbReference type="Pfam" id="PF00003">
    <property type="entry name" value="7tm_3"/>
    <property type="match status" value="1"/>
</dbReference>
<dbReference type="InterPro" id="IPR028082">
    <property type="entry name" value="Peripla_BP_I"/>
</dbReference>
<dbReference type="InterPro" id="IPR050726">
    <property type="entry name" value="mGluR"/>
</dbReference>
<evidence type="ECO:0000256" key="2">
    <source>
        <dbReference type="ARBA" id="ARBA00007242"/>
    </source>
</evidence>
<dbReference type="InterPro" id="IPR017978">
    <property type="entry name" value="GPCR_3_C"/>
</dbReference>
<keyword evidence="3" id="KW-1003">Cell membrane</keyword>
<keyword evidence="6" id="KW-0297">G-protein coupled receptor</keyword>
<dbReference type="FunFam" id="2.10.50.30:FF:000001">
    <property type="entry name" value="metabotropic glutamate receptor 1"/>
    <property type="match status" value="1"/>
</dbReference>
<evidence type="ECO:0000256" key="7">
    <source>
        <dbReference type="ARBA" id="ARBA00023136"/>
    </source>
</evidence>